<evidence type="ECO:0000313" key="4">
    <source>
        <dbReference type="Proteomes" id="UP000281553"/>
    </source>
</evidence>
<organism evidence="3 4">
    <name type="scientific">Dibothriocephalus latus</name>
    <name type="common">Fish tapeworm</name>
    <name type="synonym">Diphyllobothrium latum</name>
    <dbReference type="NCBI Taxonomy" id="60516"/>
    <lineage>
        <taxon>Eukaryota</taxon>
        <taxon>Metazoa</taxon>
        <taxon>Spiralia</taxon>
        <taxon>Lophotrochozoa</taxon>
        <taxon>Platyhelminthes</taxon>
        <taxon>Cestoda</taxon>
        <taxon>Eucestoda</taxon>
        <taxon>Diphyllobothriidea</taxon>
        <taxon>Diphyllobothriidae</taxon>
        <taxon>Dibothriocephalus</taxon>
    </lineage>
</organism>
<dbReference type="AlphaFoldDB" id="A0A3P6PXZ1"/>
<dbReference type="Pfam" id="PF12349">
    <property type="entry name" value="Sterol-sensing"/>
    <property type="match status" value="2"/>
</dbReference>
<dbReference type="PANTHER" id="PTHR45727">
    <property type="entry name" value="NPC INTRACELLULAR CHOLESTEROL TRANSPORTER 1"/>
    <property type="match status" value="1"/>
</dbReference>
<evidence type="ECO:0000259" key="2">
    <source>
        <dbReference type="PROSITE" id="PS50156"/>
    </source>
</evidence>
<dbReference type="InterPro" id="IPR000731">
    <property type="entry name" value="SSD"/>
</dbReference>
<evidence type="ECO:0000256" key="1">
    <source>
        <dbReference type="SAM" id="Phobius"/>
    </source>
</evidence>
<accession>A0A3P6PXZ1</accession>
<dbReference type="OrthoDB" id="6284175at2759"/>
<protein>
    <recommendedName>
        <fullName evidence="2">SSD domain-containing protein</fullName>
    </recommendedName>
</protein>
<dbReference type="EMBL" id="UYRU01008403">
    <property type="protein sequence ID" value="VDK42262.1"/>
    <property type="molecule type" value="Genomic_DNA"/>
</dbReference>
<dbReference type="PANTHER" id="PTHR45727:SF2">
    <property type="entry name" value="NPC INTRACELLULAR CHOLESTEROL TRANSPORTER 1"/>
    <property type="match status" value="1"/>
</dbReference>
<dbReference type="GO" id="GO:0016020">
    <property type="term" value="C:membrane"/>
    <property type="evidence" value="ECO:0007669"/>
    <property type="project" value="TreeGrafter"/>
</dbReference>
<gene>
    <name evidence="3" type="ORF">DILT_LOCUS1311</name>
</gene>
<feature type="transmembrane region" description="Helical" evidence="1">
    <location>
        <begin position="31"/>
        <end position="53"/>
    </location>
</feature>
<proteinExistence type="predicted"/>
<dbReference type="GO" id="GO:0032934">
    <property type="term" value="F:sterol binding"/>
    <property type="evidence" value="ECO:0007669"/>
    <property type="project" value="TreeGrafter"/>
</dbReference>
<dbReference type="GO" id="GO:0015918">
    <property type="term" value="P:sterol transport"/>
    <property type="evidence" value="ECO:0007669"/>
    <property type="project" value="TreeGrafter"/>
</dbReference>
<keyword evidence="1" id="KW-0812">Transmembrane</keyword>
<sequence length="146" mass="15692">MSLSAGGVIIVLASIFASIGLWSYAGVPATLIIVEVIPFLVLAVGVDNIFIMVQDLAMHLDYAGNDALDDSQSIDGDQEKDGDYRSVRSTNEDAYRLDVEERVANMMGRVGPSILLSSFSEAVAFFCGKSRASSGKNENMNHITPE</sequence>
<dbReference type="InterPro" id="IPR053958">
    <property type="entry name" value="HMGCR/SNAP/NPC1-like_SSD"/>
</dbReference>
<dbReference type="Proteomes" id="UP000281553">
    <property type="component" value="Unassembled WGS sequence"/>
</dbReference>
<keyword evidence="1" id="KW-0472">Membrane</keyword>
<reference evidence="3 4" key="1">
    <citation type="submission" date="2018-11" db="EMBL/GenBank/DDBJ databases">
        <authorList>
            <consortium name="Pathogen Informatics"/>
        </authorList>
    </citation>
    <scope>NUCLEOTIDE SEQUENCE [LARGE SCALE GENOMIC DNA]</scope>
</reference>
<dbReference type="SUPFAM" id="SSF82866">
    <property type="entry name" value="Multidrug efflux transporter AcrB transmembrane domain"/>
    <property type="match status" value="1"/>
</dbReference>
<feature type="domain" description="SSD" evidence="2">
    <location>
        <begin position="1"/>
        <end position="128"/>
    </location>
</feature>
<keyword evidence="4" id="KW-1185">Reference proteome</keyword>
<name>A0A3P6PXZ1_DIBLA</name>
<dbReference type="PROSITE" id="PS50156">
    <property type="entry name" value="SSD"/>
    <property type="match status" value="1"/>
</dbReference>
<dbReference type="Gene3D" id="1.20.1640.10">
    <property type="entry name" value="Multidrug efflux transporter AcrB transmembrane domain"/>
    <property type="match status" value="1"/>
</dbReference>
<feature type="transmembrane region" description="Helical" evidence="1">
    <location>
        <begin position="7"/>
        <end position="25"/>
    </location>
</feature>
<keyword evidence="1" id="KW-1133">Transmembrane helix</keyword>
<evidence type="ECO:0000313" key="3">
    <source>
        <dbReference type="EMBL" id="VDK42262.1"/>
    </source>
</evidence>